<feature type="transmembrane region" description="Helical" evidence="1">
    <location>
        <begin position="100"/>
        <end position="120"/>
    </location>
</feature>
<keyword evidence="1" id="KW-1133">Transmembrane helix</keyword>
<dbReference type="EMBL" id="FOBV01000005">
    <property type="protein sequence ID" value="SEM68328.1"/>
    <property type="molecule type" value="Genomic_DNA"/>
</dbReference>
<evidence type="ECO:0000313" key="3">
    <source>
        <dbReference type="Proteomes" id="UP000199450"/>
    </source>
</evidence>
<sequence length="128" mass="15093">MKKIFFYQSVVAFLMFLLYLRIGNYGGGSVAWEPIVMLQILVLNFIFQIVFYYLFDKMKLYFSFNLFQFIFIIFYGLSIYIITGSNFLTNLNSRDNFIRYINKGYIISLLASVVSSILLAKTRHLPKK</sequence>
<gene>
    <name evidence="2" type="ORF">SAMN05421856_105259</name>
</gene>
<keyword evidence="3" id="KW-1185">Reference proteome</keyword>
<keyword evidence="1" id="KW-0472">Membrane</keyword>
<reference evidence="3" key="1">
    <citation type="submission" date="2016-10" db="EMBL/GenBank/DDBJ databases">
        <authorList>
            <person name="Varghese N."/>
            <person name="Submissions S."/>
        </authorList>
    </citation>
    <scope>NUCLEOTIDE SEQUENCE [LARGE SCALE GENOMIC DNA]</scope>
    <source>
        <strain evidence="3">DSM 17453</strain>
    </source>
</reference>
<protein>
    <submittedName>
        <fullName evidence="2">Uncharacterized protein</fullName>
    </submittedName>
</protein>
<dbReference type="AlphaFoldDB" id="A0A1H8AER2"/>
<dbReference type="STRING" id="295069.SAMN05421856_105259"/>
<keyword evidence="1" id="KW-0812">Transmembrane</keyword>
<accession>A0A1H8AER2</accession>
<feature type="transmembrane region" description="Helical" evidence="1">
    <location>
        <begin position="5"/>
        <end position="22"/>
    </location>
</feature>
<feature type="transmembrane region" description="Helical" evidence="1">
    <location>
        <begin position="66"/>
        <end position="88"/>
    </location>
</feature>
<dbReference type="RefSeq" id="WP_090000356.1">
    <property type="nucleotide sequence ID" value="NZ_FOBV01000005.1"/>
</dbReference>
<evidence type="ECO:0000313" key="2">
    <source>
        <dbReference type="EMBL" id="SEM68328.1"/>
    </source>
</evidence>
<proteinExistence type="predicted"/>
<feature type="transmembrane region" description="Helical" evidence="1">
    <location>
        <begin position="34"/>
        <end position="54"/>
    </location>
</feature>
<dbReference type="Proteomes" id="UP000199450">
    <property type="component" value="Unassembled WGS sequence"/>
</dbReference>
<organism evidence="2 3">
    <name type="scientific">Chryseobacterium taichungense</name>
    <dbReference type="NCBI Taxonomy" id="295069"/>
    <lineage>
        <taxon>Bacteria</taxon>
        <taxon>Pseudomonadati</taxon>
        <taxon>Bacteroidota</taxon>
        <taxon>Flavobacteriia</taxon>
        <taxon>Flavobacteriales</taxon>
        <taxon>Weeksellaceae</taxon>
        <taxon>Chryseobacterium group</taxon>
        <taxon>Chryseobacterium</taxon>
    </lineage>
</organism>
<evidence type="ECO:0000256" key="1">
    <source>
        <dbReference type="SAM" id="Phobius"/>
    </source>
</evidence>
<name>A0A1H8AER2_9FLAO</name>